<dbReference type="SUPFAM" id="SSF141371">
    <property type="entry name" value="PilZ domain-like"/>
    <property type="match status" value="1"/>
</dbReference>
<evidence type="ECO:0000313" key="1">
    <source>
        <dbReference type="EMBL" id="GJE60181.1"/>
    </source>
</evidence>
<accession>A0ABQ4TY44</accession>
<dbReference type="Proteomes" id="UP001055057">
    <property type="component" value="Unassembled WGS sequence"/>
</dbReference>
<comment type="caution">
    <text evidence="1">The sequence shown here is derived from an EMBL/GenBank/DDBJ whole genome shotgun (WGS) entry which is preliminary data.</text>
</comment>
<proteinExistence type="predicted"/>
<dbReference type="RefSeq" id="WP_238182718.1">
    <property type="nucleotide sequence ID" value="NZ_BPRB01000120.1"/>
</dbReference>
<sequence length="84" mass="9218">MQDRRADARHRVDENGLITIDEHTSIPCLIYDLSSIGARLVSLDTQAVPQTFLLSAGRFGAALVCSVMWRTAEEIGARFDRAAA</sequence>
<organism evidence="1 2">
    <name type="scientific">Methylobacterium trifolii</name>
    <dbReference type="NCBI Taxonomy" id="1003092"/>
    <lineage>
        <taxon>Bacteria</taxon>
        <taxon>Pseudomonadati</taxon>
        <taxon>Pseudomonadota</taxon>
        <taxon>Alphaproteobacteria</taxon>
        <taxon>Hyphomicrobiales</taxon>
        <taxon>Methylobacteriaceae</taxon>
        <taxon>Methylobacterium</taxon>
    </lineage>
</organism>
<keyword evidence="2" id="KW-1185">Reference proteome</keyword>
<protein>
    <recommendedName>
        <fullName evidence="3">PilZ domain-containing protein</fullName>
    </recommendedName>
</protein>
<reference evidence="1" key="1">
    <citation type="journal article" date="2021" name="Front. Microbiol.">
        <title>Comprehensive Comparative Genomics and Phenotyping of Methylobacterium Species.</title>
        <authorList>
            <person name="Alessa O."/>
            <person name="Ogura Y."/>
            <person name="Fujitani Y."/>
            <person name="Takami H."/>
            <person name="Hayashi T."/>
            <person name="Sahin N."/>
            <person name="Tani A."/>
        </authorList>
    </citation>
    <scope>NUCLEOTIDE SEQUENCE</scope>
    <source>
        <strain evidence="1">DSM 23632</strain>
    </source>
</reference>
<name>A0ABQ4TY44_9HYPH</name>
<gene>
    <name evidence="1" type="ORF">MPOCJGCO_2292</name>
</gene>
<evidence type="ECO:0008006" key="3">
    <source>
        <dbReference type="Google" id="ProtNLM"/>
    </source>
</evidence>
<evidence type="ECO:0000313" key="2">
    <source>
        <dbReference type="Proteomes" id="UP001055057"/>
    </source>
</evidence>
<reference evidence="1" key="2">
    <citation type="submission" date="2021-08" db="EMBL/GenBank/DDBJ databases">
        <authorList>
            <person name="Tani A."/>
            <person name="Ola A."/>
            <person name="Ogura Y."/>
            <person name="Katsura K."/>
            <person name="Hayashi T."/>
        </authorList>
    </citation>
    <scope>NUCLEOTIDE SEQUENCE</scope>
    <source>
        <strain evidence="1">DSM 23632</strain>
    </source>
</reference>
<dbReference type="EMBL" id="BPRB01000120">
    <property type="protein sequence ID" value="GJE60181.1"/>
    <property type="molecule type" value="Genomic_DNA"/>
</dbReference>